<reference evidence="2 3" key="1">
    <citation type="journal article" date="2019" name="Proc. Natl. Acad. Sci. U.S.A.">
        <title>Regulatory changes in pterin and carotenoid genes underlie balanced color polymorphisms in the wall lizard.</title>
        <authorList>
            <person name="Andrade P."/>
            <person name="Pinho C."/>
            <person name="Perez I de Lanuza G."/>
            <person name="Afonso S."/>
            <person name="Brejcha J."/>
            <person name="Rubin C.J."/>
            <person name="Wallerman O."/>
            <person name="Pereira P."/>
            <person name="Sabatino S.J."/>
            <person name="Bellati A."/>
            <person name="Pellitteri-Rosa D."/>
            <person name="Bosakova Z."/>
            <person name="Bunikis I."/>
            <person name="Carretero M.A."/>
            <person name="Feiner N."/>
            <person name="Marsik P."/>
            <person name="Pauperio F."/>
            <person name="Salvi D."/>
            <person name="Soler L."/>
            <person name="While G.M."/>
            <person name="Uller T."/>
            <person name="Font E."/>
            <person name="Andersson L."/>
            <person name="Carneiro M."/>
        </authorList>
    </citation>
    <scope>NUCLEOTIDE SEQUENCE</scope>
</reference>
<dbReference type="Pfam" id="PF13927">
    <property type="entry name" value="Ig_3"/>
    <property type="match status" value="1"/>
</dbReference>
<evidence type="ECO:0000313" key="2">
    <source>
        <dbReference type="Ensembl" id="ENSPMRP00000029012.1"/>
    </source>
</evidence>
<dbReference type="Gene3D" id="2.60.40.10">
    <property type="entry name" value="Immunoglobulins"/>
    <property type="match status" value="2"/>
</dbReference>
<dbReference type="Proteomes" id="UP000472272">
    <property type="component" value="Chromosome 13"/>
</dbReference>
<keyword evidence="3" id="KW-1185">Reference proteome</keyword>
<dbReference type="InterPro" id="IPR003599">
    <property type="entry name" value="Ig_sub"/>
</dbReference>
<feature type="domain" description="Ig-like" evidence="1">
    <location>
        <begin position="5"/>
        <end position="81"/>
    </location>
</feature>
<dbReference type="InterPro" id="IPR013783">
    <property type="entry name" value="Ig-like_fold"/>
</dbReference>
<dbReference type="SUPFAM" id="SSF48726">
    <property type="entry name" value="Immunoglobulin"/>
    <property type="match status" value="1"/>
</dbReference>
<protein>
    <recommendedName>
        <fullName evidence="1">Ig-like domain-containing protein</fullName>
    </recommendedName>
</protein>
<evidence type="ECO:0000313" key="3">
    <source>
        <dbReference type="Proteomes" id="UP000472272"/>
    </source>
</evidence>
<organism evidence="2 3">
    <name type="scientific">Podarcis muralis</name>
    <name type="common">Wall lizard</name>
    <name type="synonym">Lacerta muralis</name>
    <dbReference type="NCBI Taxonomy" id="64176"/>
    <lineage>
        <taxon>Eukaryota</taxon>
        <taxon>Metazoa</taxon>
        <taxon>Chordata</taxon>
        <taxon>Craniata</taxon>
        <taxon>Vertebrata</taxon>
        <taxon>Euteleostomi</taxon>
        <taxon>Lepidosauria</taxon>
        <taxon>Squamata</taxon>
        <taxon>Bifurcata</taxon>
        <taxon>Unidentata</taxon>
        <taxon>Episquamata</taxon>
        <taxon>Laterata</taxon>
        <taxon>Lacertibaenia</taxon>
        <taxon>Lacertidae</taxon>
        <taxon>Podarcis</taxon>
    </lineage>
</organism>
<dbReference type="PROSITE" id="PS50835">
    <property type="entry name" value="IG_LIKE"/>
    <property type="match status" value="1"/>
</dbReference>
<proteinExistence type="predicted"/>
<name>A0A670K239_PODMU</name>
<reference evidence="2" key="3">
    <citation type="submission" date="2025-09" db="UniProtKB">
        <authorList>
            <consortium name="Ensembl"/>
        </authorList>
    </citation>
    <scope>IDENTIFICATION</scope>
</reference>
<sequence>MPLLPESSGQIVITQTPPSLQASPGDRVTIQCKAASSVSNYMALYQFKSGTPDRFSGSQSGYDFSFTINGVHAGDEGEYYCGQYNMYPLHRESENKINIKVKTTCKNAFCSGKIASKSVYISQNCMQKYIN</sequence>
<dbReference type="SMART" id="SM00409">
    <property type="entry name" value="IG"/>
    <property type="match status" value="1"/>
</dbReference>
<dbReference type="InterPro" id="IPR007110">
    <property type="entry name" value="Ig-like_dom"/>
</dbReference>
<accession>A0A670K239</accession>
<dbReference type="GeneTree" id="ENSGT00940000154869"/>
<dbReference type="PANTHER" id="PTHR23267">
    <property type="entry name" value="IMMUNOGLOBULIN LIGHT CHAIN"/>
    <property type="match status" value="1"/>
</dbReference>
<evidence type="ECO:0000259" key="1">
    <source>
        <dbReference type="PROSITE" id="PS50835"/>
    </source>
</evidence>
<dbReference type="InterPro" id="IPR036179">
    <property type="entry name" value="Ig-like_dom_sf"/>
</dbReference>
<dbReference type="AlphaFoldDB" id="A0A670K239"/>
<reference evidence="2" key="2">
    <citation type="submission" date="2025-08" db="UniProtKB">
        <authorList>
            <consortium name="Ensembl"/>
        </authorList>
    </citation>
    <scope>IDENTIFICATION</scope>
</reference>
<dbReference type="InterPro" id="IPR050150">
    <property type="entry name" value="IgV_Light_Chain"/>
</dbReference>
<dbReference type="Ensembl" id="ENSPMRT00000030780.1">
    <property type="protein sequence ID" value="ENSPMRP00000029012.1"/>
    <property type="gene ID" value="ENSPMRG00000018738.1"/>
</dbReference>